<keyword evidence="2" id="KW-1185">Reference proteome</keyword>
<protein>
    <submittedName>
        <fullName evidence="1">Uncharacterized protein</fullName>
    </submittedName>
</protein>
<sequence>MGCCSICMFLSKSCLYGQFSNFSDHFTDSSLYSRNLVSLKVAIAQTKCMGQSCPGHGEEKLKDTAVGCGGPCMPLQHS</sequence>
<gene>
    <name evidence="1" type="ORF">Syun_020764</name>
</gene>
<organism evidence="1 2">
    <name type="scientific">Stephania yunnanensis</name>
    <dbReference type="NCBI Taxonomy" id="152371"/>
    <lineage>
        <taxon>Eukaryota</taxon>
        <taxon>Viridiplantae</taxon>
        <taxon>Streptophyta</taxon>
        <taxon>Embryophyta</taxon>
        <taxon>Tracheophyta</taxon>
        <taxon>Spermatophyta</taxon>
        <taxon>Magnoliopsida</taxon>
        <taxon>Ranunculales</taxon>
        <taxon>Menispermaceae</taxon>
        <taxon>Menispermoideae</taxon>
        <taxon>Cissampelideae</taxon>
        <taxon>Stephania</taxon>
    </lineage>
</organism>
<dbReference type="AlphaFoldDB" id="A0AAP0IET7"/>
<comment type="caution">
    <text evidence="1">The sequence shown here is derived from an EMBL/GenBank/DDBJ whole genome shotgun (WGS) entry which is preliminary data.</text>
</comment>
<evidence type="ECO:0000313" key="1">
    <source>
        <dbReference type="EMBL" id="KAK9113967.1"/>
    </source>
</evidence>
<evidence type="ECO:0000313" key="2">
    <source>
        <dbReference type="Proteomes" id="UP001420932"/>
    </source>
</evidence>
<dbReference type="EMBL" id="JBBNAF010000009">
    <property type="protein sequence ID" value="KAK9113967.1"/>
    <property type="molecule type" value="Genomic_DNA"/>
</dbReference>
<name>A0AAP0IET7_9MAGN</name>
<proteinExistence type="predicted"/>
<accession>A0AAP0IET7</accession>
<reference evidence="1 2" key="1">
    <citation type="submission" date="2024-01" db="EMBL/GenBank/DDBJ databases">
        <title>Genome assemblies of Stephania.</title>
        <authorList>
            <person name="Yang L."/>
        </authorList>
    </citation>
    <scope>NUCLEOTIDE SEQUENCE [LARGE SCALE GENOMIC DNA]</scope>
    <source>
        <strain evidence="1">YNDBR</strain>
        <tissue evidence="1">Leaf</tissue>
    </source>
</reference>
<dbReference type="Proteomes" id="UP001420932">
    <property type="component" value="Unassembled WGS sequence"/>
</dbReference>